<dbReference type="InterPro" id="IPR010982">
    <property type="entry name" value="Lambda_DNA-bd_dom_sf"/>
</dbReference>
<evidence type="ECO:0000313" key="2">
    <source>
        <dbReference type="EMBL" id="RKR80715.1"/>
    </source>
</evidence>
<dbReference type="Proteomes" id="UP000268007">
    <property type="component" value="Unassembled WGS sequence"/>
</dbReference>
<dbReference type="Pfam" id="PF01381">
    <property type="entry name" value="HTH_3"/>
    <property type="match status" value="1"/>
</dbReference>
<dbReference type="CDD" id="cd00093">
    <property type="entry name" value="HTH_XRE"/>
    <property type="match status" value="1"/>
</dbReference>
<proteinExistence type="predicted"/>
<gene>
    <name evidence="2" type="ORF">BDD43_0847</name>
</gene>
<dbReference type="GO" id="GO:0003677">
    <property type="term" value="F:DNA binding"/>
    <property type="evidence" value="ECO:0007669"/>
    <property type="project" value="InterPro"/>
</dbReference>
<sequence length="141" mass="15995">MLISKNSRNMVHLGHNIAKLRGIRRLPQKDIAKKLSMTQQEYSKVEKSASVDEDKLILIAEALDVSLDAIKNFNDEAAINIFNTNTTLNDNSAANIGNKSVNTFNPIEKLMEMVDENKKLYQQLLKEKDTVIQMYKQQKGS</sequence>
<dbReference type="OrthoDB" id="674774at2"/>
<dbReference type="SUPFAM" id="SSF47413">
    <property type="entry name" value="lambda repressor-like DNA-binding domains"/>
    <property type="match status" value="1"/>
</dbReference>
<name>A0A495IVD8_9SPHI</name>
<protein>
    <submittedName>
        <fullName evidence="2">Transcriptional regulator with XRE-family HTH domain</fullName>
    </submittedName>
</protein>
<dbReference type="PROSITE" id="PS50943">
    <property type="entry name" value="HTH_CROC1"/>
    <property type="match status" value="1"/>
</dbReference>
<dbReference type="Gene3D" id="1.10.260.40">
    <property type="entry name" value="lambda repressor-like DNA-binding domains"/>
    <property type="match status" value="1"/>
</dbReference>
<comment type="caution">
    <text evidence="2">The sequence shown here is derived from an EMBL/GenBank/DDBJ whole genome shotgun (WGS) entry which is preliminary data.</text>
</comment>
<accession>A0A495IVD8</accession>
<reference evidence="2 3" key="1">
    <citation type="submission" date="2018-10" db="EMBL/GenBank/DDBJ databases">
        <title>Genomic Encyclopedia of Archaeal and Bacterial Type Strains, Phase II (KMG-II): from individual species to whole genera.</title>
        <authorList>
            <person name="Goeker M."/>
        </authorList>
    </citation>
    <scope>NUCLEOTIDE SEQUENCE [LARGE SCALE GENOMIC DNA]</scope>
    <source>
        <strain evidence="2 3">DSM 18602</strain>
    </source>
</reference>
<evidence type="ECO:0000313" key="3">
    <source>
        <dbReference type="Proteomes" id="UP000268007"/>
    </source>
</evidence>
<dbReference type="InterPro" id="IPR001387">
    <property type="entry name" value="Cro/C1-type_HTH"/>
</dbReference>
<dbReference type="EMBL" id="RBKU01000001">
    <property type="protein sequence ID" value="RKR80715.1"/>
    <property type="molecule type" value="Genomic_DNA"/>
</dbReference>
<dbReference type="SMART" id="SM00530">
    <property type="entry name" value="HTH_XRE"/>
    <property type="match status" value="1"/>
</dbReference>
<evidence type="ECO:0000259" key="1">
    <source>
        <dbReference type="PROSITE" id="PS50943"/>
    </source>
</evidence>
<feature type="domain" description="HTH cro/C1-type" evidence="1">
    <location>
        <begin position="17"/>
        <end position="70"/>
    </location>
</feature>
<keyword evidence="3" id="KW-1185">Reference proteome</keyword>
<organism evidence="2 3">
    <name type="scientific">Mucilaginibacter gracilis</name>
    <dbReference type="NCBI Taxonomy" id="423350"/>
    <lineage>
        <taxon>Bacteria</taxon>
        <taxon>Pseudomonadati</taxon>
        <taxon>Bacteroidota</taxon>
        <taxon>Sphingobacteriia</taxon>
        <taxon>Sphingobacteriales</taxon>
        <taxon>Sphingobacteriaceae</taxon>
        <taxon>Mucilaginibacter</taxon>
    </lineage>
</organism>
<dbReference type="AlphaFoldDB" id="A0A495IVD8"/>